<evidence type="ECO:0000313" key="2">
    <source>
        <dbReference type="EMBL" id="XAH73412.1"/>
    </source>
</evidence>
<keyword evidence="3" id="KW-1185">Reference proteome</keyword>
<dbReference type="PANTHER" id="PTHR43179:SF7">
    <property type="entry name" value="RHAMNOSYLTRANSFERASE WBBL"/>
    <property type="match status" value="1"/>
</dbReference>
<sequence>MGGGIKAWLKEKLIEGQHKRYDRLFEEKSVSYDEWIRKREDALRDSLAEETKTYGGRTLSIKRVPYEAVKDYLTAGGADKEAADIVLFQASGGKCAVLAEELINDFFLAHPQISVAYGDEDVLSPDGIRYTPWLKPDWSPDTFLSCFYFGSIFAVRTNALMELSKEEILGIGGKEAEDDRVWIYHMCRLLAQKAGGFERRQERNPDEFPVGHIDEILFHSFLNREGELLYNEGSYPYESSTSDESCCFSEHIPSDEDITSGKIEKQLISIIIPSKDNEKVLKRCIESVKNSAGMPYEIILVDNGSEERTREGLNAYLSGLGIKYTYIYEKMPFHFSAMCNKGATAAAGEVCLFLNDDVEVPEVKKADERKLSGWLERLYAEAMKPYTGAVGVKLLYPDSNRVQHGGIVNSRLGPVHKLQFKDDNDRYYYGWNRGMRNVIAVTGACLSVAKEKFEEVNCFPEELPVAFNDVDLCFSLYEKGYYNAVLQEVTLYHYESLSRGQDGERDKLERLLAEKRKLYARHRELYGKDPFYHKYLAGDMLSSGFELRADYDWQEGMPYGKVIKADGLLKDAREDACVMISLEYAGTVEEWRCGIEPEYERGNHMQDYYIQGYSFVAGSDNACYEKAIILERISTGSESLEGEHGLYTVSPEILLRKDVERNLPDQVNVGMAGFGAVLRGEDAEKGNYRLGILVKDKCSGQKLYSWTNRYLNIK</sequence>
<dbReference type="Gene3D" id="3.90.550.10">
    <property type="entry name" value="Spore Coat Polysaccharide Biosynthesis Protein SpsA, Chain A"/>
    <property type="match status" value="1"/>
</dbReference>
<dbReference type="Pfam" id="PF00535">
    <property type="entry name" value="Glycos_transf_2"/>
    <property type="match status" value="1"/>
</dbReference>
<organism evidence="2 3">
    <name type="scientific">Kineothrix sedimenti</name>
    <dbReference type="NCBI Taxonomy" id="3123317"/>
    <lineage>
        <taxon>Bacteria</taxon>
        <taxon>Bacillati</taxon>
        <taxon>Bacillota</taxon>
        <taxon>Clostridia</taxon>
        <taxon>Lachnospirales</taxon>
        <taxon>Lachnospiraceae</taxon>
        <taxon>Kineothrix</taxon>
    </lineage>
</organism>
<feature type="domain" description="Glycosyltransferase 2-like" evidence="1">
    <location>
        <begin position="269"/>
        <end position="437"/>
    </location>
</feature>
<evidence type="ECO:0000313" key="3">
    <source>
        <dbReference type="Proteomes" id="UP001451571"/>
    </source>
</evidence>
<dbReference type="Proteomes" id="UP001451571">
    <property type="component" value="Chromosome"/>
</dbReference>
<dbReference type="PANTHER" id="PTHR43179">
    <property type="entry name" value="RHAMNOSYLTRANSFERASE WBBL"/>
    <property type="match status" value="1"/>
</dbReference>
<dbReference type="EC" id="2.4.-.-" evidence="2"/>
<reference evidence="2 3" key="1">
    <citation type="submission" date="2024-02" db="EMBL/GenBank/DDBJ databases">
        <title>Bacterial strain from lacustrine sediment.</title>
        <authorList>
            <person name="Petit C."/>
            <person name="Fadhlaoui K."/>
        </authorList>
    </citation>
    <scope>NUCLEOTIDE SEQUENCE [LARGE SCALE GENOMIC DNA]</scope>
    <source>
        <strain evidence="2 3">IPX-CK</strain>
    </source>
</reference>
<dbReference type="EMBL" id="CP146256">
    <property type="protein sequence ID" value="XAH73412.1"/>
    <property type="molecule type" value="Genomic_DNA"/>
</dbReference>
<dbReference type="InterPro" id="IPR029044">
    <property type="entry name" value="Nucleotide-diphossugar_trans"/>
</dbReference>
<dbReference type="GO" id="GO:0016757">
    <property type="term" value="F:glycosyltransferase activity"/>
    <property type="evidence" value="ECO:0007669"/>
    <property type="project" value="UniProtKB-KW"/>
</dbReference>
<proteinExistence type="predicted"/>
<dbReference type="InterPro" id="IPR001173">
    <property type="entry name" value="Glyco_trans_2-like"/>
</dbReference>
<dbReference type="SUPFAM" id="SSF53448">
    <property type="entry name" value="Nucleotide-diphospho-sugar transferases"/>
    <property type="match status" value="1"/>
</dbReference>
<gene>
    <name evidence="2" type="ORF">V6984_18205</name>
</gene>
<keyword evidence="2" id="KW-0808">Transferase</keyword>
<keyword evidence="2" id="KW-0328">Glycosyltransferase</keyword>
<accession>A0ABZ3ET64</accession>
<protein>
    <submittedName>
        <fullName evidence="2">Glycosyltransferase</fullName>
        <ecNumber evidence="2">2.4.-.-</ecNumber>
    </submittedName>
</protein>
<name>A0ABZ3ET64_9FIRM</name>
<evidence type="ECO:0000259" key="1">
    <source>
        <dbReference type="Pfam" id="PF00535"/>
    </source>
</evidence>
<dbReference type="RefSeq" id="WP_342757019.1">
    <property type="nucleotide sequence ID" value="NZ_CP146256.1"/>
</dbReference>